<dbReference type="AlphaFoldDB" id="A0A1H8AST7"/>
<keyword evidence="1" id="KW-1133">Transmembrane helix</keyword>
<dbReference type="InterPro" id="IPR025665">
    <property type="entry name" value="Beta-barrel_OMP_2"/>
</dbReference>
<feature type="domain" description="Outer membrane protein beta-barrel" evidence="2">
    <location>
        <begin position="287"/>
        <end position="409"/>
    </location>
</feature>
<keyword evidence="1" id="KW-0472">Membrane</keyword>
<dbReference type="InterPro" id="IPR045006">
    <property type="entry name" value="CHLI-like"/>
</dbReference>
<keyword evidence="4" id="KW-1185">Reference proteome</keyword>
<dbReference type="PANTHER" id="PTHR32039">
    <property type="entry name" value="MAGNESIUM-CHELATASE SUBUNIT CHLI"/>
    <property type="match status" value="1"/>
</dbReference>
<feature type="transmembrane region" description="Helical" evidence="1">
    <location>
        <begin position="63"/>
        <end position="84"/>
    </location>
</feature>
<dbReference type="RefSeq" id="WP_090000495.1">
    <property type="nucleotide sequence ID" value="NZ_FOBV01000006.1"/>
</dbReference>
<protein>
    <submittedName>
        <fullName evidence="3">Outer membrane protein beta-barrel domain-containing protein</fullName>
    </submittedName>
</protein>
<dbReference type="STRING" id="295069.SAMN05421856_10657"/>
<proteinExistence type="predicted"/>
<dbReference type="OrthoDB" id="1150526at2"/>
<evidence type="ECO:0000313" key="3">
    <source>
        <dbReference type="EMBL" id="SEM73792.1"/>
    </source>
</evidence>
<dbReference type="Pfam" id="PF13568">
    <property type="entry name" value="OMP_b-brl_2"/>
    <property type="match status" value="1"/>
</dbReference>
<name>A0A1H8AST7_9FLAO</name>
<dbReference type="GO" id="GO:0015995">
    <property type="term" value="P:chlorophyll biosynthetic process"/>
    <property type="evidence" value="ECO:0007669"/>
    <property type="project" value="TreeGrafter"/>
</dbReference>
<sequence length="455" mass="50834">MSNEWLNDLRRKMEDHTEDVPDGLWKSISEELFVKDETKGIPGPVPGDLKAQKAVIPFNHLPLWYRIGGAAAVIALFLILGRLFDFNIKKQDRELKKEYKITGKDFQNRTILEPKESAVSPSKIVKIQQFDFNKRTALSVFKDCTKIPLNSINSAIQNQDNTSVNITNDNGSNQSLAQEKEALSIENKSDHEEAETNPLMTKEEREWKEKFEKDQKSKLALNKTKQNWMLGLATGNASSNTTDQFPGYAALNGTTPSLPEIWGLETGEDPLMAILLANQDKKVDATIRHKTPITFGASVYKNLGKRWSIGTGINYTKLSAELTTGSQSDFISSEQNIHYVGIPVQVNYNVVKKGAFTGYMTGGGAVEKAVSGDIRTKYIVDGTVKQETKEEIHEKPVQISVNTAVGVQLKVVKYIGIYAEPGIGYHFKDNSSLKTIYKEKPLNFNVKFGIRILLD</sequence>
<accession>A0A1H8AST7</accession>
<dbReference type="PANTHER" id="PTHR32039:SF9">
    <property type="entry name" value="MAGNESIUM-CHELATASE SUBUNIT CHLI-2, CHLOROPLASTIC"/>
    <property type="match status" value="1"/>
</dbReference>
<dbReference type="EMBL" id="FOBV01000006">
    <property type="protein sequence ID" value="SEM73792.1"/>
    <property type="molecule type" value="Genomic_DNA"/>
</dbReference>
<evidence type="ECO:0000259" key="2">
    <source>
        <dbReference type="Pfam" id="PF13568"/>
    </source>
</evidence>
<gene>
    <name evidence="3" type="ORF">SAMN05421856_10657</name>
</gene>
<organism evidence="3 4">
    <name type="scientific">Chryseobacterium taichungense</name>
    <dbReference type="NCBI Taxonomy" id="295069"/>
    <lineage>
        <taxon>Bacteria</taxon>
        <taxon>Pseudomonadati</taxon>
        <taxon>Bacteroidota</taxon>
        <taxon>Flavobacteriia</taxon>
        <taxon>Flavobacteriales</taxon>
        <taxon>Weeksellaceae</taxon>
        <taxon>Chryseobacterium group</taxon>
        <taxon>Chryseobacterium</taxon>
    </lineage>
</organism>
<evidence type="ECO:0000256" key="1">
    <source>
        <dbReference type="SAM" id="Phobius"/>
    </source>
</evidence>
<keyword evidence="1" id="KW-0812">Transmembrane</keyword>
<evidence type="ECO:0000313" key="4">
    <source>
        <dbReference type="Proteomes" id="UP000199450"/>
    </source>
</evidence>
<dbReference type="Proteomes" id="UP000199450">
    <property type="component" value="Unassembled WGS sequence"/>
</dbReference>
<reference evidence="4" key="1">
    <citation type="submission" date="2016-10" db="EMBL/GenBank/DDBJ databases">
        <authorList>
            <person name="Varghese N."/>
            <person name="Submissions S."/>
        </authorList>
    </citation>
    <scope>NUCLEOTIDE SEQUENCE [LARGE SCALE GENOMIC DNA]</scope>
    <source>
        <strain evidence="4">DSM 17453</strain>
    </source>
</reference>